<dbReference type="CDD" id="cd13896">
    <property type="entry name" value="CuRO_3_CopA"/>
    <property type="match status" value="1"/>
</dbReference>
<dbReference type="Pfam" id="PF07732">
    <property type="entry name" value="Cu-oxidase_3"/>
    <property type="match status" value="1"/>
</dbReference>
<dbReference type="SUPFAM" id="SSF49503">
    <property type="entry name" value="Cupredoxins"/>
    <property type="match status" value="3"/>
</dbReference>
<accession>A0ABS4ZSG7</accession>
<name>A0ABS4ZSG7_9MYCO</name>
<dbReference type="InterPro" id="IPR034279">
    <property type="entry name" value="CuRO_3_CopA"/>
</dbReference>
<comment type="caution">
    <text evidence="7">The sequence shown here is derived from an EMBL/GenBank/DDBJ whole genome shotgun (WGS) entry which is preliminary data.</text>
</comment>
<organism evidence="7 8">
    <name type="scientific">Mycolicibacterium lutetiense</name>
    <dbReference type="NCBI Taxonomy" id="1641992"/>
    <lineage>
        <taxon>Bacteria</taxon>
        <taxon>Bacillati</taxon>
        <taxon>Actinomycetota</taxon>
        <taxon>Actinomycetes</taxon>
        <taxon>Mycobacteriales</taxon>
        <taxon>Mycobacteriaceae</taxon>
        <taxon>Mycolicibacterium</taxon>
    </lineage>
</organism>
<dbReference type="CDD" id="cd13870">
    <property type="entry name" value="CuRO_2_CopA_like_1"/>
    <property type="match status" value="1"/>
</dbReference>
<keyword evidence="1" id="KW-0479">Metal-binding</keyword>
<evidence type="ECO:0000256" key="3">
    <source>
        <dbReference type="ARBA" id="ARBA00023008"/>
    </source>
</evidence>
<evidence type="ECO:0000259" key="5">
    <source>
        <dbReference type="Pfam" id="PF07731"/>
    </source>
</evidence>
<dbReference type="Gene3D" id="2.60.40.420">
    <property type="entry name" value="Cupredoxins - blue copper proteins"/>
    <property type="match status" value="3"/>
</dbReference>
<dbReference type="PROSITE" id="PS00080">
    <property type="entry name" value="MULTICOPPER_OXIDASE2"/>
    <property type="match status" value="1"/>
</dbReference>
<evidence type="ECO:0000256" key="2">
    <source>
        <dbReference type="ARBA" id="ARBA00023002"/>
    </source>
</evidence>
<proteinExistence type="predicted"/>
<sequence>MPNTASLPRLSRRGFLVATAVLGATGIAACQRETGAISTSATSPDAIAAAEARRPHSGRTVSTTLTAQRTQVDLGGRIAETIAYNDIVPGPLLRASVGDELEVTVRNRLGRATSAHWHGLALRNDMDGAAPATPDIPDGRDFTYRFSAPHPGTYWAHPHTGLDADTGMYFPVIIDDPDDAGRYDAEWVVMLDDWTDGVGESPAQIYDRLRKPSGAGHNMPGMGGMPGMSGHDAVGPTGGRGSSALGGDAGDIDYPMYVANGRNAQNPNSFRVRPGQRVRIRLINAGSDTAFRVSLAEHRMTVTHTDGFPVVPTEVDAVLLGMGERYDVVVTAQDGVFPLVAAAEGKNASTRALLVTAEGSTPPPDYAPPELQGRLGTVGAFTATPEVTLDSAPADAELPIELGGSMANYEWTINGRTFADAQPLTVHEGQRVAMTFRNSSMMWHPMHLHGHTFQVMGDDGRPGARKDTLIVLPMHRVRVVFDADNPGAWMLHCHNTYHQDAGMMTRLDYAG</sequence>
<keyword evidence="2" id="KW-0560">Oxidoreductase</keyword>
<dbReference type="Pfam" id="PF00394">
    <property type="entry name" value="Cu-oxidase"/>
    <property type="match status" value="1"/>
</dbReference>
<gene>
    <name evidence="7" type="ORF">JOF57_002364</name>
</gene>
<protein>
    <submittedName>
        <fullName evidence="7">FtsP/CotA-like multicopper oxidase with cupredoxin domain</fullName>
    </submittedName>
</protein>
<dbReference type="PANTHER" id="PTHR11709">
    <property type="entry name" value="MULTI-COPPER OXIDASE"/>
    <property type="match status" value="1"/>
</dbReference>
<dbReference type="PROSITE" id="PS00079">
    <property type="entry name" value="MULTICOPPER_OXIDASE1"/>
    <property type="match status" value="1"/>
</dbReference>
<dbReference type="Pfam" id="PF07731">
    <property type="entry name" value="Cu-oxidase_2"/>
    <property type="match status" value="1"/>
</dbReference>
<dbReference type="EMBL" id="JAGIOP010000002">
    <property type="protein sequence ID" value="MBP2452451.1"/>
    <property type="molecule type" value="Genomic_DNA"/>
</dbReference>
<dbReference type="InterPro" id="IPR033138">
    <property type="entry name" value="Cu_oxidase_CS"/>
</dbReference>
<feature type="domain" description="Plastocyanin-like" evidence="4">
    <location>
        <begin position="186"/>
        <end position="356"/>
    </location>
</feature>
<evidence type="ECO:0000259" key="6">
    <source>
        <dbReference type="Pfam" id="PF07732"/>
    </source>
</evidence>
<feature type="domain" description="Plastocyanin-like" evidence="5">
    <location>
        <begin position="402"/>
        <end position="507"/>
    </location>
</feature>
<dbReference type="PROSITE" id="PS51318">
    <property type="entry name" value="TAT"/>
    <property type="match status" value="1"/>
</dbReference>
<dbReference type="InterPro" id="IPR002355">
    <property type="entry name" value="Cu_oxidase_Cu_BS"/>
</dbReference>
<evidence type="ECO:0000256" key="1">
    <source>
        <dbReference type="ARBA" id="ARBA00022723"/>
    </source>
</evidence>
<keyword evidence="3" id="KW-0186">Copper</keyword>
<dbReference type="PANTHER" id="PTHR11709:SF394">
    <property type="entry name" value="FI03373P-RELATED"/>
    <property type="match status" value="1"/>
</dbReference>
<keyword evidence="8" id="KW-1185">Reference proteome</keyword>
<dbReference type="InterPro" id="IPR011707">
    <property type="entry name" value="Cu-oxidase-like_N"/>
</dbReference>
<dbReference type="Proteomes" id="UP000694460">
    <property type="component" value="Unassembled WGS sequence"/>
</dbReference>
<evidence type="ECO:0000259" key="4">
    <source>
        <dbReference type="Pfam" id="PF00394"/>
    </source>
</evidence>
<reference evidence="7 8" key="1">
    <citation type="submission" date="2021-03" db="EMBL/GenBank/DDBJ databases">
        <title>Sequencing the genomes of 1000 actinobacteria strains.</title>
        <authorList>
            <person name="Klenk H.-P."/>
        </authorList>
    </citation>
    <scope>NUCLEOTIDE SEQUENCE [LARGE SCALE GENOMIC DNA]</scope>
    <source>
        <strain evidence="7 8">DSM 46713</strain>
    </source>
</reference>
<dbReference type="InterPro" id="IPR001117">
    <property type="entry name" value="Cu-oxidase_2nd"/>
</dbReference>
<evidence type="ECO:0000313" key="8">
    <source>
        <dbReference type="Proteomes" id="UP000694460"/>
    </source>
</evidence>
<dbReference type="RefSeq" id="WP_209916579.1">
    <property type="nucleotide sequence ID" value="NZ_JAGIOP010000002.1"/>
</dbReference>
<dbReference type="InterPro" id="IPR006311">
    <property type="entry name" value="TAT_signal"/>
</dbReference>
<dbReference type="InterPro" id="IPR008972">
    <property type="entry name" value="Cupredoxin"/>
</dbReference>
<dbReference type="InterPro" id="IPR011706">
    <property type="entry name" value="Cu-oxidase_C"/>
</dbReference>
<feature type="domain" description="Plastocyanin-like" evidence="6">
    <location>
        <begin position="68"/>
        <end position="178"/>
    </location>
</feature>
<dbReference type="InterPro" id="IPR045087">
    <property type="entry name" value="Cu-oxidase_fam"/>
</dbReference>
<evidence type="ECO:0000313" key="7">
    <source>
        <dbReference type="EMBL" id="MBP2452451.1"/>
    </source>
</evidence>